<evidence type="ECO:0000313" key="3">
    <source>
        <dbReference type="Proteomes" id="UP001177341"/>
    </source>
</evidence>
<keyword evidence="3" id="KW-1185">Reference proteome</keyword>
<accession>A0ABT9EXS1</accession>
<feature type="transmembrane region" description="Helical" evidence="1">
    <location>
        <begin position="7"/>
        <end position="26"/>
    </location>
</feature>
<name>A0ABT9EXS1_9GAMM</name>
<feature type="transmembrane region" description="Helical" evidence="1">
    <location>
        <begin position="38"/>
        <end position="56"/>
    </location>
</feature>
<evidence type="ECO:0008006" key="4">
    <source>
        <dbReference type="Google" id="ProtNLM"/>
    </source>
</evidence>
<evidence type="ECO:0000256" key="1">
    <source>
        <dbReference type="SAM" id="Phobius"/>
    </source>
</evidence>
<dbReference type="EMBL" id="JAUYVO010000010">
    <property type="protein sequence ID" value="MDP2523835.1"/>
    <property type="molecule type" value="Genomic_DNA"/>
</dbReference>
<sequence length="134" mass="15158">MKMKLLSIKNVVIFFWLLNSTVYLYWLNSIETDGVMDFLKFTALLFGAGVTYDILVKLRALSPKAKRLMRILPFFFGMAVVCQIVSTIIVFFVLGKEGSHYISLGLSFMGIFGAIYVAVRLGTILDKMLELENV</sequence>
<dbReference type="Proteomes" id="UP001177341">
    <property type="component" value="Unassembled WGS sequence"/>
</dbReference>
<proteinExistence type="predicted"/>
<reference evidence="2" key="1">
    <citation type="submission" date="2023-07" db="EMBL/GenBank/DDBJ databases">
        <title>Genome content predicts the carbon catabolic preferences of heterotrophic bacteria.</title>
        <authorList>
            <person name="Gralka M."/>
        </authorList>
    </citation>
    <scope>NUCLEOTIDE SEQUENCE</scope>
    <source>
        <strain evidence="2">5G01</strain>
    </source>
</reference>
<dbReference type="RefSeq" id="WP_305451050.1">
    <property type="nucleotide sequence ID" value="NZ_JAUYVO010000010.1"/>
</dbReference>
<organism evidence="2 3">
    <name type="scientific">Neptunomonas phycophila</name>
    <dbReference type="NCBI Taxonomy" id="1572645"/>
    <lineage>
        <taxon>Bacteria</taxon>
        <taxon>Pseudomonadati</taxon>
        <taxon>Pseudomonadota</taxon>
        <taxon>Gammaproteobacteria</taxon>
        <taxon>Oceanospirillales</taxon>
        <taxon>Oceanospirillaceae</taxon>
        <taxon>Neptunomonas</taxon>
    </lineage>
</organism>
<keyword evidence="1" id="KW-1133">Transmembrane helix</keyword>
<feature type="transmembrane region" description="Helical" evidence="1">
    <location>
        <begin position="100"/>
        <end position="119"/>
    </location>
</feature>
<evidence type="ECO:0000313" key="2">
    <source>
        <dbReference type="EMBL" id="MDP2523835.1"/>
    </source>
</evidence>
<feature type="transmembrane region" description="Helical" evidence="1">
    <location>
        <begin position="68"/>
        <end position="94"/>
    </location>
</feature>
<keyword evidence="1" id="KW-0472">Membrane</keyword>
<gene>
    <name evidence="2" type="ORF">Q8W30_14765</name>
</gene>
<protein>
    <recommendedName>
        <fullName evidence="4">DUF2975 domain-containing protein</fullName>
    </recommendedName>
</protein>
<keyword evidence="1" id="KW-0812">Transmembrane</keyword>
<comment type="caution">
    <text evidence="2">The sequence shown here is derived from an EMBL/GenBank/DDBJ whole genome shotgun (WGS) entry which is preliminary data.</text>
</comment>